<dbReference type="Pfam" id="PF00356">
    <property type="entry name" value="LacI"/>
    <property type="match status" value="1"/>
</dbReference>
<dbReference type="InterPro" id="IPR000843">
    <property type="entry name" value="HTH_LacI"/>
</dbReference>
<proteinExistence type="predicted"/>
<evidence type="ECO:0000256" key="2">
    <source>
        <dbReference type="ARBA" id="ARBA00023015"/>
    </source>
</evidence>
<dbReference type="PROSITE" id="PS50932">
    <property type="entry name" value="HTH_LACI_2"/>
    <property type="match status" value="1"/>
</dbReference>
<dbReference type="EMBL" id="JBHSEP010000004">
    <property type="protein sequence ID" value="MFC4598333.1"/>
    <property type="molecule type" value="Genomic_DNA"/>
</dbReference>
<dbReference type="PANTHER" id="PTHR30146:SF148">
    <property type="entry name" value="HTH-TYPE TRANSCRIPTIONAL REPRESSOR PURR-RELATED"/>
    <property type="match status" value="1"/>
</dbReference>
<evidence type="ECO:0000256" key="3">
    <source>
        <dbReference type="ARBA" id="ARBA00023125"/>
    </source>
</evidence>
<accession>A0ABV9FAR7</accession>
<keyword evidence="1" id="KW-0678">Repressor</keyword>
<name>A0ABV9FAR7_9BACL</name>
<dbReference type="Gene3D" id="3.40.50.2300">
    <property type="match status" value="2"/>
</dbReference>
<dbReference type="InterPro" id="IPR010982">
    <property type="entry name" value="Lambda_DNA-bd_dom_sf"/>
</dbReference>
<comment type="caution">
    <text evidence="6">The sequence shown here is derived from an EMBL/GenBank/DDBJ whole genome shotgun (WGS) entry which is preliminary data.</text>
</comment>
<dbReference type="GO" id="GO:0003677">
    <property type="term" value="F:DNA binding"/>
    <property type="evidence" value="ECO:0007669"/>
    <property type="project" value="UniProtKB-KW"/>
</dbReference>
<keyword evidence="7" id="KW-1185">Reference proteome</keyword>
<dbReference type="InterPro" id="IPR046335">
    <property type="entry name" value="LacI/GalR-like_sensor"/>
</dbReference>
<evidence type="ECO:0000313" key="6">
    <source>
        <dbReference type="EMBL" id="MFC4598333.1"/>
    </source>
</evidence>
<dbReference type="RefSeq" id="WP_378094464.1">
    <property type="nucleotide sequence ID" value="NZ_JBHSEP010000004.1"/>
</dbReference>
<dbReference type="CDD" id="cd06267">
    <property type="entry name" value="PBP1_LacI_sugar_binding-like"/>
    <property type="match status" value="1"/>
</dbReference>
<dbReference type="SUPFAM" id="SSF47413">
    <property type="entry name" value="lambda repressor-like DNA-binding domains"/>
    <property type="match status" value="1"/>
</dbReference>
<dbReference type="Gene3D" id="1.10.260.40">
    <property type="entry name" value="lambda repressor-like DNA-binding domains"/>
    <property type="match status" value="1"/>
</dbReference>
<dbReference type="SUPFAM" id="SSF53822">
    <property type="entry name" value="Periplasmic binding protein-like I"/>
    <property type="match status" value="1"/>
</dbReference>
<evidence type="ECO:0000259" key="5">
    <source>
        <dbReference type="PROSITE" id="PS50932"/>
    </source>
</evidence>
<dbReference type="PANTHER" id="PTHR30146">
    <property type="entry name" value="LACI-RELATED TRANSCRIPTIONAL REPRESSOR"/>
    <property type="match status" value="1"/>
</dbReference>
<reference evidence="7" key="1">
    <citation type="journal article" date="2019" name="Int. J. Syst. Evol. Microbiol.">
        <title>The Global Catalogue of Microorganisms (GCM) 10K type strain sequencing project: providing services to taxonomists for standard genome sequencing and annotation.</title>
        <authorList>
            <consortium name="The Broad Institute Genomics Platform"/>
            <consortium name="The Broad Institute Genome Sequencing Center for Infectious Disease"/>
            <person name="Wu L."/>
            <person name="Ma J."/>
        </authorList>
    </citation>
    <scope>NUCLEOTIDE SEQUENCE [LARGE SCALE GENOMIC DNA]</scope>
    <source>
        <strain evidence="7">CCUG 49571</strain>
    </source>
</reference>
<evidence type="ECO:0000313" key="7">
    <source>
        <dbReference type="Proteomes" id="UP001596028"/>
    </source>
</evidence>
<evidence type="ECO:0000256" key="4">
    <source>
        <dbReference type="ARBA" id="ARBA00023163"/>
    </source>
</evidence>
<dbReference type="Pfam" id="PF13377">
    <property type="entry name" value="Peripla_BP_3"/>
    <property type="match status" value="1"/>
</dbReference>
<keyword evidence="3 6" id="KW-0238">DNA-binding</keyword>
<keyword evidence="4" id="KW-0804">Transcription</keyword>
<dbReference type="InterPro" id="IPR028082">
    <property type="entry name" value="Peripla_BP_I"/>
</dbReference>
<sequence length="331" mass="36421">MKVNIFDVAKRSGLSVVTVSRVLNQSSTVRQKNKEKVLKAMEELNYQPNASARSLARGKTGIVGLSLSNLGDSFFDGVVKETNERLREQGYLLALSISRSSGDAFRRSLFQEDRVDGVILLSPTEEDDYLLELKNNKIPHVLIDNSKNHPSASSVIVDNFKGGYEAAKHLIELGHTEIAHISGPDPFLSSRERERGFLAALGEAGLQPYRVERGTFELSSGYEIATRWIDSDTLPSALFAADDYIALGVVDACLNRGIRIPERLSIVGFDDQKLASEFRPLLTTVRQPADKIGAAAVELLLETMADPAKRKKTVRIGPTLIVRESTARKPT</sequence>
<protein>
    <submittedName>
        <fullName evidence="6">LacI family DNA-binding transcriptional regulator</fullName>
    </submittedName>
</protein>
<organism evidence="6 7">
    <name type="scientific">Cohnella hongkongensis</name>
    <dbReference type="NCBI Taxonomy" id="178337"/>
    <lineage>
        <taxon>Bacteria</taxon>
        <taxon>Bacillati</taxon>
        <taxon>Bacillota</taxon>
        <taxon>Bacilli</taxon>
        <taxon>Bacillales</taxon>
        <taxon>Paenibacillaceae</taxon>
        <taxon>Cohnella</taxon>
    </lineage>
</organism>
<feature type="domain" description="HTH lacI-type" evidence="5">
    <location>
        <begin position="3"/>
        <end position="57"/>
    </location>
</feature>
<dbReference type="Proteomes" id="UP001596028">
    <property type="component" value="Unassembled WGS sequence"/>
</dbReference>
<dbReference type="CDD" id="cd01392">
    <property type="entry name" value="HTH_LacI"/>
    <property type="match status" value="1"/>
</dbReference>
<keyword evidence="2" id="KW-0805">Transcription regulation</keyword>
<dbReference type="SMART" id="SM00354">
    <property type="entry name" value="HTH_LACI"/>
    <property type="match status" value="1"/>
</dbReference>
<gene>
    <name evidence="6" type="ORF">ACFO3S_08765</name>
</gene>
<evidence type="ECO:0000256" key="1">
    <source>
        <dbReference type="ARBA" id="ARBA00022491"/>
    </source>
</evidence>